<reference evidence="1 2" key="1">
    <citation type="journal article" date="2015" name="Genome Announc.">
        <title>Draft Genome of the Euendolithic (true boring) Cyanobacterium Mastigocoleus testarum strain BC008.</title>
        <authorList>
            <person name="Guida B.S."/>
            <person name="Garcia-Pichel F."/>
        </authorList>
    </citation>
    <scope>NUCLEOTIDE SEQUENCE [LARGE SCALE GENOMIC DNA]</scope>
    <source>
        <strain evidence="1 2">BC008</strain>
    </source>
</reference>
<evidence type="ECO:0000313" key="2">
    <source>
        <dbReference type="Proteomes" id="UP000053372"/>
    </source>
</evidence>
<protein>
    <submittedName>
        <fullName evidence="1">Uncharacterized protein</fullName>
    </submittedName>
</protein>
<dbReference type="Proteomes" id="UP000053372">
    <property type="component" value="Unassembled WGS sequence"/>
</dbReference>
<organism evidence="1 2">
    <name type="scientific">Mastigocoleus testarum BC008</name>
    <dbReference type="NCBI Taxonomy" id="371196"/>
    <lineage>
        <taxon>Bacteria</taxon>
        <taxon>Bacillati</taxon>
        <taxon>Cyanobacteriota</taxon>
        <taxon>Cyanophyceae</taxon>
        <taxon>Nostocales</taxon>
        <taxon>Hapalosiphonaceae</taxon>
        <taxon>Mastigocoleus</taxon>
    </lineage>
</organism>
<keyword evidence="2" id="KW-1185">Reference proteome</keyword>
<gene>
    <name evidence="1" type="ORF">BC008_13735</name>
</gene>
<name>A0A0V7ZG36_9CYAN</name>
<sequence length="77" mass="8998">MTRVDVVYLKDRNGHYTNGFAPVSQKWEAMKSTSDAEYWLYTGAQRGAVFDSEFKRMPIPEEDASAWRQRGFVVRDF</sequence>
<dbReference type="EMBL" id="LMTZ01000137">
    <property type="protein sequence ID" value="KST63520.1"/>
    <property type="molecule type" value="Genomic_DNA"/>
</dbReference>
<dbReference type="AlphaFoldDB" id="A0A0V7ZG36"/>
<dbReference type="RefSeq" id="WP_027841246.1">
    <property type="nucleotide sequence ID" value="NZ_LMTZ01000137.1"/>
</dbReference>
<comment type="caution">
    <text evidence="1">The sequence shown here is derived from an EMBL/GenBank/DDBJ whole genome shotgun (WGS) entry which is preliminary data.</text>
</comment>
<proteinExistence type="predicted"/>
<evidence type="ECO:0000313" key="1">
    <source>
        <dbReference type="EMBL" id="KST63520.1"/>
    </source>
</evidence>
<accession>A0A0V7ZG36</accession>